<accession>A0A532V2K6</accession>
<dbReference type="AlphaFoldDB" id="A0A532V2K6"/>
<comment type="caution">
    <text evidence="2">The sequence shown here is derived from an EMBL/GenBank/DDBJ whole genome shotgun (WGS) entry which is preliminary data.</text>
</comment>
<name>A0A532V2K6_UNCT6</name>
<proteinExistence type="predicted"/>
<protein>
    <submittedName>
        <fullName evidence="2">Uncharacterized protein</fullName>
    </submittedName>
</protein>
<feature type="transmembrane region" description="Helical" evidence="1">
    <location>
        <begin position="80"/>
        <end position="102"/>
    </location>
</feature>
<feature type="transmembrane region" description="Helical" evidence="1">
    <location>
        <begin position="55"/>
        <end position="74"/>
    </location>
</feature>
<reference evidence="2 3" key="1">
    <citation type="submission" date="2017-06" db="EMBL/GenBank/DDBJ databases">
        <title>Novel microbial phyla capable of carbon fixation and sulfur reduction in deep-sea sediments.</title>
        <authorList>
            <person name="Huang J."/>
            <person name="Baker B."/>
            <person name="Wang Y."/>
        </authorList>
    </citation>
    <scope>NUCLEOTIDE SEQUENCE [LARGE SCALE GENOMIC DNA]</scope>
    <source>
        <strain evidence="2">B3_TA06</strain>
    </source>
</reference>
<dbReference type="Proteomes" id="UP000317778">
    <property type="component" value="Unassembled WGS sequence"/>
</dbReference>
<keyword evidence="1" id="KW-0472">Membrane</keyword>
<sequence>MKWPIIALLVMTGLLWITIFMLLVIWILLRMGRILDELFSYLDAPGLVRAQKRSLWFLLPLGAMLAAGVVLIVLDNALFWLLLGVLLISASISGAAALLLLAEVCGRAGAKSSAK</sequence>
<organism evidence="2 3">
    <name type="scientific">candidate division TA06 bacterium B3_TA06</name>
    <dbReference type="NCBI Taxonomy" id="2012487"/>
    <lineage>
        <taxon>Bacteria</taxon>
        <taxon>Bacteria division TA06</taxon>
    </lineage>
</organism>
<keyword evidence="1" id="KW-1133">Transmembrane helix</keyword>
<evidence type="ECO:0000313" key="3">
    <source>
        <dbReference type="Proteomes" id="UP000317778"/>
    </source>
</evidence>
<dbReference type="EMBL" id="NJBO01000014">
    <property type="protein sequence ID" value="TKJ41362.1"/>
    <property type="molecule type" value="Genomic_DNA"/>
</dbReference>
<feature type="transmembrane region" description="Helical" evidence="1">
    <location>
        <begin position="6"/>
        <end position="29"/>
    </location>
</feature>
<evidence type="ECO:0000256" key="1">
    <source>
        <dbReference type="SAM" id="Phobius"/>
    </source>
</evidence>
<gene>
    <name evidence="2" type="ORF">CEE36_08590</name>
</gene>
<keyword evidence="1" id="KW-0812">Transmembrane</keyword>
<evidence type="ECO:0000313" key="2">
    <source>
        <dbReference type="EMBL" id="TKJ41362.1"/>
    </source>
</evidence>